<dbReference type="Gene3D" id="1.20.1250.10">
    <property type="match status" value="1"/>
</dbReference>
<dbReference type="GO" id="GO:0008083">
    <property type="term" value="F:growth factor activity"/>
    <property type="evidence" value="ECO:0007669"/>
    <property type="project" value="InterPro"/>
</dbReference>
<feature type="transmembrane region" description="Helical" evidence="2">
    <location>
        <begin position="533"/>
        <end position="554"/>
    </location>
</feature>
<dbReference type="Bgee" id="ENSSSAG00000081033">
    <property type="expression patterns" value="Expressed in zone of skin and 4 other cell types or tissues"/>
</dbReference>
<keyword evidence="2" id="KW-1133">Transmembrane helix</keyword>
<dbReference type="Proteomes" id="UP001652741">
    <property type="component" value="Chromosome ssa22"/>
</dbReference>
<gene>
    <name evidence="5" type="primary">csf1a</name>
</gene>
<evidence type="ECO:0000256" key="1">
    <source>
        <dbReference type="SAM" id="MobiDB-lite"/>
    </source>
</evidence>
<keyword evidence="3" id="KW-0732">Signal</keyword>
<dbReference type="KEGG" id="sasa:106583500"/>
<feature type="region of interest" description="Disordered" evidence="1">
    <location>
        <begin position="502"/>
        <end position="524"/>
    </location>
</feature>
<reference evidence="5" key="1">
    <citation type="submission" date="2025-08" db="UniProtKB">
        <authorList>
            <consortium name="RefSeq"/>
        </authorList>
    </citation>
    <scope>IDENTIFICATION</scope>
</reference>
<evidence type="ECO:0000256" key="2">
    <source>
        <dbReference type="SAM" id="Phobius"/>
    </source>
</evidence>
<protein>
    <submittedName>
        <fullName evidence="5">Macrophage colony-stimulating factor 1a</fullName>
    </submittedName>
</protein>
<dbReference type="OrthoDB" id="8702024at2759"/>
<accession>A0A1S3P6J0</accession>
<dbReference type="InterPro" id="IPR008001">
    <property type="entry name" value="MCSF-1"/>
</dbReference>
<dbReference type="GeneID" id="106583500"/>
<keyword evidence="2" id="KW-0472">Membrane</keyword>
<evidence type="ECO:0000256" key="3">
    <source>
        <dbReference type="SAM" id="SignalP"/>
    </source>
</evidence>
<feature type="chain" id="PRO_5010814134" evidence="3">
    <location>
        <begin position="29"/>
        <end position="591"/>
    </location>
</feature>
<dbReference type="GO" id="GO:0005615">
    <property type="term" value="C:extracellular space"/>
    <property type="evidence" value="ECO:0007669"/>
    <property type="project" value="TreeGrafter"/>
</dbReference>
<dbReference type="PANTHER" id="PTHR10058:SF0">
    <property type="entry name" value="MACROPHAGE COLONY-STIMULATING FACTOR 1"/>
    <property type="match status" value="1"/>
</dbReference>
<evidence type="ECO:0000313" key="4">
    <source>
        <dbReference type="Proteomes" id="UP001652741"/>
    </source>
</evidence>
<dbReference type="Pfam" id="PF05337">
    <property type="entry name" value="CSF-1"/>
    <property type="match status" value="1"/>
</dbReference>
<feature type="region of interest" description="Disordered" evidence="1">
    <location>
        <begin position="436"/>
        <end position="462"/>
    </location>
</feature>
<dbReference type="InterPro" id="IPR009079">
    <property type="entry name" value="4_helix_cytokine-like_core"/>
</dbReference>
<dbReference type="GO" id="GO:0005125">
    <property type="term" value="F:cytokine activity"/>
    <property type="evidence" value="ECO:0007669"/>
    <property type="project" value="InterPro"/>
</dbReference>
<dbReference type="STRING" id="8030.ENSSSAP00000119084"/>
<dbReference type="CTD" id="100004617"/>
<feature type="signal peptide" evidence="3">
    <location>
        <begin position="1"/>
        <end position="28"/>
    </location>
</feature>
<dbReference type="AlphaFoldDB" id="A0A1S3P6J0"/>
<feature type="compositionally biased region" description="Basic and acidic residues" evidence="1">
    <location>
        <begin position="277"/>
        <end position="290"/>
    </location>
</feature>
<dbReference type="GO" id="GO:0016020">
    <property type="term" value="C:membrane"/>
    <property type="evidence" value="ECO:0007669"/>
    <property type="project" value="InterPro"/>
</dbReference>
<keyword evidence="4" id="KW-1185">Reference proteome</keyword>
<organism evidence="4 5">
    <name type="scientific">Salmo salar</name>
    <name type="common">Atlantic salmon</name>
    <dbReference type="NCBI Taxonomy" id="8030"/>
    <lineage>
        <taxon>Eukaryota</taxon>
        <taxon>Metazoa</taxon>
        <taxon>Chordata</taxon>
        <taxon>Craniata</taxon>
        <taxon>Vertebrata</taxon>
        <taxon>Euteleostomi</taxon>
        <taxon>Actinopterygii</taxon>
        <taxon>Neopterygii</taxon>
        <taxon>Teleostei</taxon>
        <taxon>Protacanthopterygii</taxon>
        <taxon>Salmoniformes</taxon>
        <taxon>Salmonidae</taxon>
        <taxon>Salmoninae</taxon>
        <taxon>Salmo</taxon>
    </lineage>
</organism>
<evidence type="ECO:0000313" key="5">
    <source>
        <dbReference type="RefSeq" id="XP_014023222.1"/>
    </source>
</evidence>
<dbReference type="PANTHER" id="PTHR10058">
    <property type="entry name" value="MACROPHAGE COLONY STIMULATING FACTOR"/>
    <property type="match status" value="1"/>
</dbReference>
<proteinExistence type="predicted"/>
<dbReference type="FunFam" id="1.20.1250.10:FF:000056">
    <property type="entry name" value="Colony-stimulating factor 1b (macrophage)"/>
    <property type="match status" value="1"/>
</dbReference>
<name>A0A1S3P6J0_SALSA</name>
<dbReference type="PaxDb" id="8030-ENSSSAP00000119084"/>
<feature type="region of interest" description="Disordered" evidence="1">
    <location>
        <begin position="177"/>
        <end position="322"/>
    </location>
</feature>
<dbReference type="SUPFAM" id="SSF47266">
    <property type="entry name" value="4-helical cytokines"/>
    <property type="match status" value="1"/>
</dbReference>
<dbReference type="RefSeq" id="XP_014023222.1">
    <property type="nucleotide sequence ID" value="XM_014167747.2"/>
</dbReference>
<keyword evidence="2" id="KW-0812">Transmembrane</keyword>
<sequence length="591" mass="65274">MNTHKPAHKAKARHLCFVVLLCFPLAWAGVPGPCRHSVTKGHLLNLNRLIDNQLENGCSITYAFTELQSLSEVCYVKATFPQILELLNTNFNYVMKSDNGRYVKSLKKVIYNLYSHNCIPEINEEIEDNPVKFVRAHSTSPREALRKARGVIEMYMTLMTKSNGPVDWNCEEEYAEDYPESTTALPTPTKAEPEPEHQCACPTVGPVAPDVSLVSHSVWSSPPQPTLSQPTSAMQPRPPHPPLGTHSADPGVFLGSPGTVGPPSLRELQVTVPDGHSLGEGREGELHWDSRPPPPTGTESDSALHKTRSNPPSATDHPLVSSPPSLVLLETVGSKDNAFYYPQTERAMEASADKPAGRGAAGSPHDLFAVPGVKLVTPVSFLYKVMGITLSSDESTAYVLAKRSLDARNYGIFQDGVSTETPQLEDTTKIYPSTERYSHDWNHPIGSTTTEASPHLKMTEEEPDKLHTTTKVLGQIRKTESKHTRTYYEEVLSTDILSEKTDVDDAPISEKPRDGSEKKFQNGKTGHYDSSTYYQTAFIIAAVCSGLLLITTLFSEKKRLRALLHSATIIENQRACHSIKDIELQYYKAKD</sequence>
<feature type="compositionally biased region" description="Basic and acidic residues" evidence="1">
    <location>
        <begin position="502"/>
        <end position="520"/>
    </location>
</feature>